<evidence type="ECO:0000259" key="2">
    <source>
        <dbReference type="PROSITE" id="PS51677"/>
    </source>
</evidence>
<protein>
    <submittedName>
        <fullName evidence="3">Polysaccharide deacetylase family protein</fullName>
    </submittedName>
</protein>
<comment type="caution">
    <text evidence="3">The sequence shown here is derived from an EMBL/GenBank/DDBJ whole genome shotgun (WGS) entry which is preliminary data.</text>
</comment>
<name>A0ABS6EN47_9CLOT</name>
<dbReference type="PROSITE" id="PS51677">
    <property type="entry name" value="NODB"/>
    <property type="match status" value="1"/>
</dbReference>
<dbReference type="PANTHER" id="PTHR10587">
    <property type="entry name" value="GLYCOSYL TRANSFERASE-RELATED"/>
    <property type="match status" value="1"/>
</dbReference>
<dbReference type="PANTHER" id="PTHR10587:SF125">
    <property type="entry name" value="POLYSACCHARIDE DEACETYLASE YHEN-RELATED"/>
    <property type="match status" value="1"/>
</dbReference>
<dbReference type="EMBL" id="JAHLQF010000004">
    <property type="protein sequence ID" value="MBU5485799.1"/>
    <property type="molecule type" value="Genomic_DNA"/>
</dbReference>
<dbReference type="RefSeq" id="WP_216440404.1">
    <property type="nucleotide sequence ID" value="NZ_JAHLQF010000004.1"/>
</dbReference>
<proteinExistence type="predicted"/>
<dbReference type="Pfam" id="PF01522">
    <property type="entry name" value="Polysacc_deac_1"/>
    <property type="match status" value="1"/>
</dbReference>
<dbReference type="Proteomes" id="UP000726170">
    <property type="component" value="Unassembled WGS sequence"/>
</dbReference>
<accession>A0ABS6EN47</accession>
<keyword evidence="4" id="KW-1185">Reference proteome</keyword>
<feature type="compositionally biased region" description="Basic and acidic residues" evidence="1">
    <location>
        <begin position="48"/>
        <end position="102"/>
    </location>
</feature>
<feature type="domain" description="NodB homology" evidence="2">
    <location>
        <begin position="108"/>
        <end position="294"/>
    </location>
</feature>
<reference evidence="3 4" key="1">
    <citation type="submission" date="2021-06" db="EMBL/GenBank/DDBJ databases">
        <authorList>
            <person name="Sun Q."/>
            <person name="Li D."/>
        </authorList>
    </citation>
    <scope>NUCLEOTIDE SEQUENCE [LARGE SCALE GENOMIC DNA]</scope>
    <source>
        <strain evidence="3 4">MSJ-11</strain>
    </source>
</reference>
<gene>
    <name evidence="3" type="ORF">KQI86_15875</name>
</gene>
<dbReference type="InterPro" id="IPR050248">
    <property type="entry name" value="Polysacc_deacetylase_ArnD"/>
</dbReference>
<dbReference type="CDD" id="cd10944">
    <property type="entry name" value="CE4_SmPgdA_like"/>
    <property type="match status" value="1"/>
</dbReference>
<organism evidence="3 4">
    <name type="scientific">Clostridium mobile</name>
    <dbReference type="NCBI Taxonomy" id="2841512"/>
    <lineage>
        <taxon>Bacteria</taxon>
        <taxon>Bacillati</taxon>
        <taxon>Bacillota</taxon>
        <taxon>Clostridia</taxon>
        <taxon>Eubacteriales</taxon>
        <taxon>Clostridiaceae</taxon>
        <taxon>Clostridium</taxon>
    </lineage>
</organism>
<feature type="region of interest" description="Disordered" evidence="1">
    <location>
        <begin position="47"/>
        <end position="102"/>
    </location>
</feature>
<dbReference type="InterPro" id="IPR002509">
    <property type="entry name" value="NODB_dom"/>
</dbReference>
<evidence type="ECO:0000256" key="1">
    <source>
        <dbReference type="SAM" id="MobiDB-lite"/>
    </source>
</evidence>
<sequence length="297" mass="33426">MGRKRRKRKSRVLRRIGILTFLVMLFSISAWTGIKVFNHKNSTTALAVKEDDKSSTDKEDKSDKTKEETPKDDAKKEEDKKTDGGVDKGEGNKDKENDGKEKVPENKKIAYLTFDDGPSANVTPQILDILKENDVKATFFVLGYMVEQNPEILKRAKNEGHAIANHSYSHDYKKLYASTSNFLADIKKNEDTIRGVLGEYDSKVIRFPGGSFGRHDFINAVKDAGYVSVDWNALNGDAEAQNVPKDKLVARLKETALGQDKLYVLMHDAPAKETTVQALQEIIDYLRECGYEFGILE</sequence>
<evidence type="ECO:0000313" key="4">
    <source>
        <dbReference type="Proteomes" id="UP000726170"/>
    </source>
</evidence>
<evidence type="ECO:0000313" key="3">
    <source>
        <dbReference type="EMBL" id="MBU5485799.1"/>
    </source>
</evidence>